<evidence type="ECO:0000256" key="6">
    <source>
        <dbReference type="ARBA" id="ARBA00022519"/>
    </source>
</evidence>
<keyword evidence="5 12" id="KW-1003">Cell membrane</keyword>
<evidence type="ECO:0000256" key="8">
    <source>
        <dbReference type="ARBA" id="ARBA00022692"/>
    </source>
</evidence>
<dbReference type="Gene3D" id="3.30.70.3040">
    <property type="match status" value="1"/>
</dbReference>
<keyword evidence="18" id="KW-1185">Reference proteome</keyword>
<evidence type="ECO:0000313" key="18">
    <source>
        <dbReference type="Proteomes" id="UP000599578"/>
    </source>
</evidence>
<comment type="subunit">
    <text evidence="3">Forms a membrane-associated complex with FtsE.</text>
</comment>
<dbReference type="AlphaFoldDB" id="A0A918DQC3"/>
<dbReference type="InterPro" id="IPR040690">
    <property type="entry name" value="FtsX_ECD"/>
</dbReference>
<dbReference type="NCBIfam" id="TIGR00439">
    <property type="entry name" value="FtsX_Gneg"/>
    <property type="match status" value="1"/>
</dbReference>
<feature type="transmembrane region" description="Helical" evidence="14">
    <location>
        <begin position="301"/>
        <end position="325"/>
    </location>
</feature>
<dbReference type="InterPro" id="IPR004513">
    <property type="entry name" value="FtsX"/>
</dbReference>
<comment type="similarity">
    <text evidence="2 12">Belongs to the ABC-4 integral membrane protein family. FtsX subfamily.</text>
</comment>
<dbReference type="GO" id="GO:0005886">
    <property type="term" value="C:plasma membrane"/>
    <property type="evidence" value="ECO:0007669"/>
    <property type="project" value="UniProtKB-SubCell"/>
</dbReference>
<evidence type="ECO:0000256" key="4">
    <source>
        <dbReference type="ARBA" id="ARBA00021907"/>
    </source>
</evidence>
<dbReference type="GO" id="GO:0051301">
    <property type="term" value="P:cell division"/>
    <property type="evidence" value="ECO:0007669"/>
    <property type="project" value="UniProtKB-KW"/>
</dbReference>
<proteinExistence type="inferred from homology"/>
<dbReference type="PANTHER" id="PTHR47755">
    <property type="entry name" value="CELL DIVISION PROTEIN FTSX"/>
    <property type="match status" value="1"/>
</dbReference>
<gene>
    <name evidence="17" type="primary">ftsX</name>
    <name evidence="17" type="ORF">GCM10011348_08190</name>
</gene>
<evidence type="ECO:0000256" key="13">
    <source>
        <dbReference type="SAM" id="MobiDB-lite"/>
    </source>
</evidence>
<dbReference type="EMBL" id="BMLT01000002">
    <property type="protein sequence ID" value="GGO77802.1"/>
    <property type="molecule type" value="Genomic_DNA"/>
</dbReference>
<comment type="caution">
    <text evidence="17">The sequence shown here is derived from an EMBL/GenBank/DDBJ whole genome shotgun (WGS) entry which is preliminary data.</text>
</comment>
<keyword evidence="7 12" id="KW-0132">Cell division</keyword>
<feature type="domain" description="ABC3 transporter permease C-terminal" evidence="15">
    <location>
        <begin position="210"/>
        <end position="325"/>
    </location>
</feature>
<dbReference type="Pfam" id="PF18075">
    <property type="entry name" value="FtsX_ECD"/>
    <property type="match status" value="1"/>
</dbReference>
<evidence type="ECO:0000256" key="5">
    <source>
        <dbReference type="ARBA" id="ARBA00022475"/>
    </source>
</evidence>
<evidence type="ECO:0000259" key="15">
    <source>
        <dbReference type="Pfam" id="PF02687"/>
    </source>
</evidence>
<dbReference type="RefSeq" id="WP_188858612.1">
    <property type="nucleotide sequence ID" value="NZ_BMLT01000002.1"/>
</dbReference>
<feature type="domain" description="FtsX extracellular" evidence="16">
    <location>
        <begin position="95"/>
        <end position="186"/>
    </location>
</feature>
<evidence type="ECO:0000256" key="14">
    <source>
        <dbReference type="SAM" id="Phobius"/>
    </source>
</evidence>
<keyword evidence="8 14" id="KW-0812">Transmembrane</keyword>
<comment type="function">
    <text evidence="12">Part of the ABC transporter FtsEX involved in cellular division.</text>
</comment>
<keyword evidence="11 12" id="KW-0131">Cell cycle</keyword>
<feature type="transmembrane region" description="Helical" evidence="14">
    <location>
        <begin position="60"/>
        <end position="81"/>
    </location>
</feature>
<keyword evidence="9 14" id="KW-1133">Transmembrane helix</keyword>
<dbReference type="InterPro" id="IPR003838">
    <property type="entry name" value="ABC3_permease_C"/>
</dbReference>
<evidence type="ECO:0000256" key="12">
    <source>
        <dbReference type="PIRNR" id="PIRNR003097"/>
    </source>
</evidence>
<dbReference type="InterPro" id="IPR047590">
    <property type="entry name" value="FtsX_proteobact-type"/>
</dbReference>
<evidence type="ECO:0000256" key="9">
    <source>
        <dbReference type="ARBA" id="ARBA00022989"/>
    </source>
</evidence>
<name>A0A918DQC3_9GAMM</name>
<evidence type="ECO:0000256" key="1">
    <source>
        <dbReference type="ARBA" id="ARBA00004429"/>
    </source>
</evidence>
<dbReference type="PANTHER" id="PTHR47755:SF1">
    <property type="entry name" value="CELL DIVISION PROTEIN FTSX"/>
    <property type="match status" value="1"/>
</dbReference>
<reference evidence="17 18" key="1">
    <citation type="journal article" date="2014" name="Int. J. Syst. Evol. Microbiol.">
        <title>Complete genome sequence of Corynebacterium casei LMG S-19264T (=DSM 44701T), isolated from a smear-ripened cheese.</title>
        <authorList>
            <consortium name="US DOE Joint Genome Institute (JGI-PGF)"/>
            <person name="Walter F."/>
            <person name="Albersmeier A."/>
            <person name="Kalinowski J."/>
            <person name="Ruckert C."/>
        </authorList>
    </citation>
    <scope>NUCLEOTIDE SEQUENCE [LARGE SCALE GENOMIC DNA]</scope>
    <source>
        <strain evidence="17 18">CGMCC 1.7286</strain>
    </source>
</reference>
<feature type="region of interest" description="Disordered" evidence="13">
    <location>
        <begin position="1"/>
        <end position="25"/>
    </location>
</feature>
<keyword evidence="6 12" id="KW-0997">Cell inner membrane</keyword>
<evidence type="ECO:0000256" key="11">
    <source>
        <dbReference type="ARBA" id="ARBA00023306"/>
    </source>
</evidence>
<keyword evidence="10 12" id="KW-0472">Membrane</keyword>
<organism evidence="17 18">
    <name type="scientific">Marinobacterium nitratireducens</name>
    <dbReference type="NCBI Taxonomy" id="518897"/>
    <lineage>
        <taxon>Bacteria</taxon>
        <taxon>Pseudomonadati</taxon>
        <taxon>Pseudomonadota</taxon>
        <taxon>Gammaproteobacteria</taxon>
        <taxon>Oceanospirillales</taxon>
        <taxon>Oceanospirillaceae</taxon>
        <taxon>Marinobacterium</taxon>
    </lineage>
</organism>
<comment type="subcellular location">
    <subcellularLocation>
        <location evidence="1">Cell inner membrane</location>
        <topology evidence="1">Multi-pass membrane protein</topology>
    </subcellularLocation>
</comment>
<dbReference type="PIRSF" id="PIRSF003097">
    <property type="entry name" value="FtsX"/>
    <property type="match status" value="1"/>
</dbReference>
<evidence type="ECO:0000256" key="3">
    <source>
        <dbReference type="ARBA" id="ARBA00011160"/>
    </source>
</evidence>
<dbReference type="Pfam" id="PF02687">
    <property type="entry name" value="FtsX"/>
    <property type="match status" value="1"/>
</dbReference>
<sequence length="335" mass="37143">MAADNRSARPERRDSAAPGRRGAEQHRIALRDRNRNWRRHHLLVARQSWARLFATPLPTLITLAVLAIALALPGFLLTGLANLQRLSDGWDHEPRISLYLRADLDDEAADRFSRSLLLRDDLSSVELVSRTQGLVEFREMSGFGNIVDLLDENPLPAVILVQPASSGITELPLLRARLQELAEVDEAVLDMEWLQRLNAFVLLAERTVLVLGLLLALAVLLVVGNTIRLAIESRRDEIVVVKLIGGTDAWVRRPFLYTGVWYGLLGAVLAWCLIQFSLLLLSEPVSELARLYSSDFEPSGLGVAGALLLLGCSLLLGWLGAWLAVGHHMREIEPS</sequence>
<feature type="transmembrane region" description="Helical" evidence="14">
    <location>
        <begin position="208"/>
        <end position="227"/>
    </location>
</feature>
<evidence type="ECO:0000256" key="7">
    <source>
        <dbReference type="ARBA" id="ARBA00022618"/>
    </source>
</evidence>
<evidence type="ECO:0000313" key="17">
    <source>
        <dbReference type="EMBL" id="GGO77802.1"/>
    </source>
</evidence>
<evidence type="ECO:0000256" key="10">
    <source>
        <dbReference type="ARBA" id="ARBA00023136"/>
    </source>
</evidence>
<accession>A0A918DQC3</accession>
<evidence type="ECO:0000256" key="2">
    <source>
        <dbReference type="ARBA" id="ARBA00007379"/>
    </source>
</evidence>
<evidence type="ECO:0000259" key="16">
    <source>
        <dbReference type="Pfam" id="PF18075"/>
    </source>
</evidence>
<dbReference type="Proteomes" id="UP000599578">
    <property type="component" value="Unassembled WGS sequence"/>
</dbReference>
<dbReference type="GO" id="GO:0032153">
    <property type="term" value="C:cell division site"/>
    <property type="evidence" value="ECO:0007669"/>
    <property type="project" value="TreeGrafter"/>
</dbReference>
<protein>
    <recommendedName>
        <fullName evidence="4 12">Cell division protein FtsX</fullName>
    </recommendedName>
</protein>
<feature type="transmembrane region" description="Helical" evidence="14">
    <location>
        <begin position="260"/>
        <end position="281"/>
    </location>
</feature>